<organism evidence="1 2">
    <name type="scientific">Flavobacterium succinicans</name>
    <dbReference type="NCBI Taxonomy" id="29536"/>
    <lineage>
        <taxon>Bacteria</taxon>
        <taxon>Pseudomonadati</taxon>
        <taxon>Bacteroidota</taxon>
        <taxon>Flavobacteriia</taxon>
        <taxon>Flavobacteriales</taxon>
        <taxon>Flavobacteriaceae</taxon>
        <taxon>Flavobacterium</taxon>
    </lineage>
</organism>
<name>A0A1I4WF87_9FLAO</name>
<gene>
    <name evidence="1" type="ORF">SAMN05444143_106172</name>
</gene>
<keyword evidence="2" id="KW-1185">Reference proteome</keyword>
<evidence type="ECO:0000313" key="1">
    <source>
        <dbReference type="EMBL" id="SFN12431.1"/>
    </source>
</evidence>
<dbReference type="EMBL" id="FOUT01000006">
    <property type="protein sequence ID" value="SFN12431.1"/>
    <property type="molecule type" value="Genomic_DNA"/>
</dbReference>
<dbReference type="AlphaFoldDB" id="A0A1I4WF87"/>
<sequence length="35" mass="4207">MTVEVVLFVFLYKFIEKECYLNQNIPLLATYYLST</sequence>
<evidence type="ECO:0000313" key="2">
    <source>
        <dbReference type="Proteomes" id="UP000182961"/>
    </source>
</evidence>
<protein>
    <submittedName>
        <fullName evidence="1">Uncharacterized protein</fullName>
    </submittedName>
</protein>
<reference evidence="2" key="1">
    <citation type="submission" date="2016-10" db="EMBL/GenBank/DDBJ databases">
        <authorList>
            <person name="Varghese N."/>
            <person name="Submissions S."/>
        </authorList>
    </citation>
    <scope>NUCLEOTIDE SEQUENCE [LARGE SCALE GENOMIC DNA]</scope>
    <source>
        <strain evidence="2">DSM 4002</strain>
    </source>
</reference>
<proteinExistence type="predicted"/>
<dbReference type="Proteomes" id="UP000182961">
    <property type="component" value="Unassembled WGS sequence"/>
</dbReference>
<accession>A0A1I4WF87</accession>